<dbReference type="EMBL" id="AP028055">
    <property type="protein sequence ID" value="BEH00163.1"/>
    <property type="molecule type" value="Genomic_DNA"/>
</dbReference>
<proteinExistence type="predicted"/>
<dbReference type="Gene3D" id="2.180.10.10">
    <property type="entry name" value="RHS repeat-associated core"/>
    <property type="match status" value="1"/>
</dbReference>
<evidence type="ECO:0008006" key="3">
    <source>
        <dbReference type="Google" id="ProtNLM"/>
    </source>
</evidence>
<protein>
    <recommendedName>
        <fullName evidence="3">RHS repeat-associated core domain-containing protein</fullName>
    </recommendedName>
</protein>
<dbReference type="PANTHER" id="PTHR32305:SF15">
    <property type="entry name" value="PROTEIN RHSA-RELATED"/>
    <property type="match status" value="1"/>
</dbReference>
<keyword evidence="2" id="KW-1185">Reference proteome</keyword>
<dbReference type="InterPro" id="IPR022385">
    <property type="entry name" value="Rhs_assc_core"/>
</dbReference>
<accession>A0ABM8IFY3</accession>
<dbReference type="InterPro" id="IPR050708">
    <property type="entry name" value="T6SS_VgrG/RHS"/>
</dbReference>
<dbReference type="NCBIfam" id="TIGR03696">
    <property type="entry name" value="Rhs_assc_core"/>
    <property type="match status" value="1"/>
</dbReference>
<reference evidence="1 2" key="1">
    <citation type="submission" date="2023-04" db="EMBL/GenBank/DDBJ databases">
        <title>Draft genome sequence of acteroides sedimenti strain YN3PY1.</title>
        <authorList>
            <person name="Yoshida N."/>
        </authorList>
    </citation>
    <scope>NUCLEOTIDE SEQUENCE [LARGE SCALE GENOMIC DNA]</scope>
    <source>
        <strain evidence="1 2">YN3PY1</strain>
    </source>
</reference>
<organism evidence="1 2">
    <name type="scientific">Bacteroides sedimenti</name>
    <dbReference type="NCBI Taxonomy" id="2136147"/>
    <lineage>
        <taxon>Bacteria</taxon>
        <taxon>Pseudomonadati</taxon>
        <taxon>Bacteroidota</taxon>
        <taxon>Bacteroidia</taxon>
        <taxon>Bacteroidales</taxon>
        <taxon>Bacteroidaceae</taxon>
        <taxon>Bacteroides</taxon>
    </lineage>
</organism>
<name>A0ABM8IFY3_9BACE</name>
<gene>
    <name evidence="1" type="ORF">BSYN_24270</name>
</gene>
<sequence>MTFGEGITTSDQRYKYNGKELDRIHCLNLYDYGARHYDAVIGRWETLGPLAEKYYSISPYVYCVNNPIRYIDPNGNGHIFNL</sequence>
<dbReference type="PANTHER" id="PTHR32305">
    <property type="match status" value="1"/>
</dbReference>
<evidence type="ECO:0000313" key="1">
    <source>
        <dbReference type="EMBL" id="BEH00163.1"/>
    </source>
</evidence>
<evidence type="ECO:0000313" key="2">
    <source>
        <dbReference type="Proteomes" id="UP001496674"/>
    </source>
</evidence>
<dbReference type="Proteomes" id="UP001496674">
    <property type="component" value="Chromosome"/>
</dbReference>